<dbReference type="FunFam" id="3.30.450.40:FF:000008">
    <property type="entry name" value="GAF domain-containing proteins"/>
    <property type="match status" value="1"/>
</dbReference>
<comment type="caution">
    <text evidence="3">The sequence shown here is derived from an EMBL/GenBank/DDBJ whole genome shotgun (WGS) entry which is preliminary data.</text>
</comment>
<reference evidence="3 4" key="1">
    <citation type="submission" date="2013-08" db="EMBL/GenBank/DDBJ databases">
        <authorList>
            <person name="Weinstock G."/>
            <person name="Sodergren E."/>
            <person name="Wylie T."/>
            <person name="Fulton L."/>
            <person name="Fulton R."/>
            <person name="Fronick C."/>
            <person name="O'Laughlin M."/>
            <person name="Godfrey J."/>
            <person name="Miner T."/>
            <person name="Herter B."/>
            <person name="Appelbaum E."/>
            <person name="Cordes M."/>
            <person name="Lek S."/>
            <person name="Wollam A."/>
            <person name="Pepin K.H."/>
            <person name="Palsikar V.B."/>
            <person name="Mitreva M."/>
            <person name="Wilson R.K."/>
        </authorList>
    </citation>
    <scope>NUCLEOTIDE SEQUENCE [LARGE SCALE GENOMIC DNA]</scope>
    <source>
        <strain evidence="3 4">ATCC 700627</strain>
    </source>
</reference>
<accession>U2S0Z5</accession>
<dbReference type="eggNOG" id="COG1956">
    <property type="taxonomic scope" value="Bacteria"/>
</dbReference>
<proteinExistence type="inferred from homology"/>
<sequence>MNIVNNKNLFIEQANALIANESNLITNLSNLSAFYKEYLPDTNWVGFYLVDSVQNNLVLGPFQGKVACTRIPFNKGVCGHCFTTKNTVYVENVHNFSGHIACDSASNSELVIPILKDNKVVALLDIDSTLFNRFTQDEVAAFSEVTGIIFKKIKFC</sequence>
<evidence type="ECO:0000256" key="1">
    <source>
        <dbReference type="ARBA" id="ARBA00038454"/>
    </source>
</evidence>
<feature type="domain" description="GAF" evidence="2">
    <location>
        <begin position="45"/>
        <end position="147"/>
    </location>
</feature>
<gene>
    <name evidence="3" type="ORF">HMPREF1983_00560</name>
</gene>
<dbReference type="Gene3D" id="3.30.450.40">
    <property type="match status" value="1"/>
</dbReference>
<dbReference type="InterPro" id="IPR003018">
    <property type="entry name" value="GAF"/>
</dbReference>
<dbReference type="SUPFAM" id="SSF55781">
    <property type="entry name" value="GAF domain-like"/>
    <property type="match status" value="1"/>
</dbReference>
<dbReference type="HOGENOM" id="CLU_077738_2_0_9"/>
<dbReference type="Proteomes" id="UP000016637">
    <property type="component" value="Unassembled WGS sequence"/>
</dbReference>
<dbReference type="PANTHER" id="PTHR21021:SF15">
    <property type="entry name" value="FREE METHIONINE-R-SULFOXIDE REDUCTASE"/>
    <property type="match status" value="1"/>
</dbReference>
<dbReference type="AlphaFoldDB" id="U2S0Z5"/>
<dbReference type="PANTHER" id="PTHR21021">
    <property type="entry name" value="GAF/PUTATIVE CYTOSKELETAL PROTEIN"/>
    <property type="match status" value="1"/>
</dbReference>
<dbReference type="RefSeq" id="WP_021753002.1">
    <property type="nucleotide sequence ID" value="NZ_KI271837.1"/>
</dbReference>
<dbReference type="EMBL" id="AWVP01000030">
    <property type="protein sequence ID" value="ERK59428.1"/>
    <property type="molecule type" value="Genomic_DNA"/>
</dbReference>
<dbReference type="InterPro" id="IPR051330">
    <property type="entry name" value="Phosphatase_reg/MetRdx"/>
</dbReference>
<evidence type="ECO:0000259" key="2">
    <source>
        <dbReference type="Pfam" id="PF13185"/>
    </source>
</evidence>
<organism evidence="3 4">
    <name type="scientific">Gemella bergeri ATCC 700627</name>
    <dbReference type="NCBI Taxonomy" id="1321820"/>
    <lineage>
        <taxon>Bacteria</taxon>
        <taxon>Bacillati</taxon>
        <taxon>Bacillota</taxon>
        <taxon>Bacilli</taxon>
        <taxon>Bacillales</taxon>
        <taxon>Gemellaceae</taxon>
        <taxon>Gemella</taxon>
    </lineage>
</organism>
<evidence type="ECO:0000313" key="4">
    <source>
        <dbReference type="Proteomes" id="UP000016637"/>
    </source>
</evidence>
<evidence type="ECO:0000313" key="3">
    <source>
        <dbReference type="EMBL" id="ERK59428.1"/>
    </source>
</evidence>
<comment type="similarity">
    <text evidence="1">Belongs to the free Met sulfoxide reductase family.</text>
</comment>
<dbReference type="GO" id="GO:0005829">
    <property type="term" value="C:cytosol"/>
    <property type="evidence" value="ECO:0007669"/>
    <property type="project" value="TreeGrafter"/>
</dbReference>
<name>U2S0Z5_9BACL</name>
<dbReference type="PATRIC" id="fig|1321820.3.peg.550"/>
<protein>
    <submittedName>
        <fullName evidence="3">GAF domain protein</fullName>
    </submittedName>
</protein>
<dbReference type="InterPro" id="IPR029016">
    <property type="entry name" value="GAF-like_dom_sf"/>
</dbReference>
<dbReference type="Pfam" id="PF13185">
    <property type="entry name" value="GAF_2"/>
    <property type="match status" value="1"/>
</dbReference>
<dbReference type="GO" id="GO:0033745">
    <property type="term" value="F:L-methionine-(R)-S-oxide reductase activity"/>
    <property type="evidence" value="ECO:0007669"/>
    <property type="project" value="TreeGrafter"/>
</dbReference>
<keyword evidence="4" id="KW-1185">Reference proteome</keyword>